<evidence type="ECO:0000259" key="7">
    <source>
        <dbReference type="Pfam" id="PF00155"/>
    </source>
</evidence>
<dbReference type="AlphaFoldDB" id="A0A2T4GRV7"/>
<dbReference type="GO" id="GO:0004069">
    <property type="term" value="F:L-aspartate:2-oxoglutarate aminotransferase activity"/>
    <property type="evidence" value="ECO:0007669"/>
    <property type="project" value="TreeGrafter"/>
</dbReference>
<proteinExistence type="inferred from homology"/>
<keyword evidence="6" id="KW-0663">Pyridoxal phosphate</keyword>
<reference evidence="8 9" key="1">
    <citation type="submission" date="2018-02" db="EMBL/GenBank/DDBJ databases">
        <title>Fusarium culmorum secondary metabolites in fungal-bacterial-plant interactions.</title>
        <authorList>
            <person name="Schmidt R."/>
        </authorList>
    </citation>
    <scope>NUCLEOTIDE SEQUENCE [LARGE SCALE GENOMIC DNA]</scope>
    <source>
        <strain evidence="8 9">PV</strain>
    </source>
</reference>
<evidence type="ECO:0000256" key="1">
    <source>
        <dbReference type="ARBA" id="ARBA00001933"/>
    </source>
</evidence>
<comment type="caution">
    <text evidence="8">The sequence shown here is derived from an EMBL/GenBank/DDBJ whole genome shotgun (WGS) entry which is preliminary data.</text>
</comment>
<gene>
    <name evidence="8" type="ORF">FCULG_00011790</name>
</gene>
<dbReference type="InterPro" id="IPR000796">
    <property type="entry name" value="Asp_trans"/>
</dbReference>
<dbReference type="PANTHER" id="PTHR11879:SF55">
    <property type="entry name" value="GLUTAMATE OXALOACETATE TRANSAMINASE 1, ISOFORM B"/>
    <property type="match status" value="1"/>
</dbReference>
<comment type="similarity">
    <text evidence="2">Belongs to the class-I pyridoxal-phosphate-dependent aminotransferase family.</text>
</comment>
<dbReference type="PRINTS" id="PR00799">
    <property type="entry name" value="TRANSAMINASE"/>
</dbReference>
<organism evidence="8 9">
    <name type="scientific">Fusarium culmorum</name>
    <dbReference type="NCBI Taxonomy" id="5516"/>
    <lineage>
        <taxon>Eukaryota</taxon>
        <taxon>Fungi</taxon>
        <taxon>Dikarya</taxon>
        <taxon>Ascomycota</taxon>
        <taxon>Pezizomycotina</taxon>
        <taxon>Sordariomycetes</taxon>
        <taxon>Hypocreomycetidae</taxon>
        <taxon>Hypocreales</taxon>
        <taxon>Nectriaceae</taxon>
        <taxon>Fusarium</taxon>
    </lineage>
</organism>
<dbReference type="InterPro" id="IPR015424">
    <property type="entry name" value="PyrdxlP-dep_Trfase"/>
</dbReference>
<sequence length="418" mass="46973">MMFESFQQGPPDPMFFLKKAADQDPSPEKTDLGVGIYRNESGHYSELQAVAQAKLVLAENNPGHDYELTTGNERFLNHAAHLMFGKESQRLKSGHVASVQTISGTGANHIAALALSQSISPRPQVYLGTPTWGNYKPIFELVGIEVIEYACLDSKTRRIDFDSILSAANSAPSRSVFILQACCHNPTGADLTKEQWQKLALVMKQHDHFAFFDIAYQGLGNGIVEDVYAIRLFADLGFEMFVCQSFSKNFALYGERCGVLHAVCPDTETAANVHDRLRCLIRWEFSSSPAYGSRLVSIVLESDNLRGEWLQELSDMQQRLKGLRKQLHYNLVEVFKTPGDWDHILMENGLFSYLNLTPQQCQSLIEDHHIYLPPNGRINISGLNQSNIATVAKILDRVVRLRFRKEAQPSVFVEAHKL</sequence>
<dbReference type="Gene3D" id="3.40.640.10">
    <property type="entry name" value="Type I PLP-dependent aspartate aminotransferase-like (Major domain)"/>
    <property type="match status" value="1"/>
</dbReference>
<name>A0A2T4GRV7_FUSCU</name>
<evidence type="ECO:0000256" key="3">
    <source>
        <dbReference type="ARBA" id="ARBA00011738"/>
    </source>
</evidence>
<dbReference type="Proteomes" id="UP000241587">
    <property type="component" value="Unassembled WGS sequence"/>
</dbReference>
<keyword evidence="5 8" id="KW-0808">Transferase</keyword>
<dbReference type="InterPro" id="IPR015421">
    <property type="entry name" value="PyrdxlP-dep_Trfase_major"/>
</dbReference>
<keyword evidence="4 8" id="KW-0032">Aminotransferase</keyword>
<comment type="cofactor">
    <cofactor evidence="1">
        <name>pyridoxal 5'-phosphate</name>
        <dbReference type="ChEBI" id="CHEBI:597326"/>
    </cofactor>
</comment>
<feature type="domain" description="Aminotransferase class I/classII large" evidence="7">
    <location>
        <begin position="28"/>
        <end position="393"/>
    </location>
</feature>
<evidence type="ECO:0000313" key="8">
    <source>
        <dbReference type="EMBL" id="PTD06286.1"/>
    </source>
</evidence>
<dbReference type="NCBIfam" id="NF006719">
    <property type="entry name" value="PRK09257.1"/>
    <property type="match status" value="1"/>
</dbReference>
<dbReference type="GO" id="GO:0030170">
    <property type="term" value="F:pyridoxal phosphate binding"/>
    <property type="evidence" value="ECO:0007669"/>
    <property type="project" value="InterPro"/>
</dbReference>
<evidence type="ECO:0000313" key="9">
    <source>
        <dbReference type="Proteomes" id="UP000241587"/>
    </source>
</evidence>
<dbReference type="GO" id="GO:0006520">
    <property type="term" value="P:amino acid metabolic process"/>
    <property type="evidence" value="ECO:0007669"/>
    <property type="project" value="InterPro"/>
</dbReference>
<keyword evidence="9" id="KW-1185">Reference proteome</keyword>
<dbReference type="CDD" id="cd00609">
    <property type="entry name" value="AAT_like"/>
    <property type="match status" value="1"/>
</dbReference>
<evidence type="ECO:0000256" key="4">
    <source>
        <dbReference type="ARBA" id="ARBA00022576"/>
    </source>
</evidence>
<evidence type="ECO:0000256" key="6">
    <source>
        <dbReference type="ARBA" id="ARBA00022898"/>
    </source>
</evidence>
<protein>
    <submittedName>
        <fullName evidence="8">Aspartate aminotransferase, mitochondrial</fullName>
    </submittedName>
</protein>
<dbReference type="Gene3D" id="3.90.1150.10">
    <property type="entry name" value="Aspartate Aminotransferase, domain 1"/>
    <property type="match status" value="1"/>
</dbReference>
<comment type="subunit">
    <text evidence="3">Homodimer.</text>
</comment>
<evidence type="ECO:0000256" key="5">
    <source>
        <dbReference type="ARBA" id="ARBA00022679"/>
    </source>
</evidence>
<dbReference type="PANTHER" id="PTHR11879">
    <property type="entry name" value="ASPARTATE AMINOTRANSFERASE"/>
    <property type="match status" value="1"/>
</dbReference>
<accession>A0A2T4GRV7</accession>
<dbReference type="InterPro" id="IPR015422">
    <property type="entry name" value="PyrdxlP-dep_Trfase_small"/>
</dbReference>
<dbReference type="Pfam" id="PF00155">
    <property type="entry name" value="Aminotran_1_2"/>
    <property type="match status" value="1"/>
</dbReference>
<dbReference type="OrthoDB" id="6752799at2759"/>
<dbReference type="SUPFAM" id="SSF53383">
    <property type="entry name" value="PLP-dependent transferases"/>
    <property type="match status" value="1"/>
</dbReference>
<evidence type="ECO:0000256" key="2">
    <source>
        <dbReference type="ARBA" id="ARBA00007441"/>
    </source>
</evidence>
<dbReference type="EMBL" id="PVEM01000007">
    <property type="protein sequence ID" value="PTD06286.1"/>
    <property type="molecule type" value="Genomic_DNA"/>
</dbReference>
<dbReference type="InterPro" id="IPR004839">
    <property type="entry name" value="Aminotransferase_I/II_large"/>
</dbReference>
<dbReference type="OMA" id="PTWGNYK"/>